<gene>
    <name evidence="2" type="ORF">TUBRATIS_001980</name>
</gene>
<feature type="transmembrane region" description="Helical" evidence="1">
    <location>
        <begin position="60"/>
        <end position="79"/>
    </location>
</feature>
<protein>
    <submittedName>
        <fullName evidence="2">Uncharacterized protein</fullName>
    </submittedName>
</protein>
<evidence type="ECO:0000256" key="1">
    <source>
        <dbReference type="SAM" id="Phobius"/>
    </source>
</evidence>
<comment type="caution">
    <text evidence="2">The sequence shown here is derived from an EMBL/GenBank/DDBJ whole genome shotgun (WGS) entry which is preliminary data.</text>
</comment>
<feature type="transmembrane region" description="Helical" evidence="1">
    <location>
        <begin position="173"/>
        <end position="192"/>
    </location>
</feature>
<feature type="transmembrane region" description="Helical" evidence="1">
    <location>
        <begin position="33"/>
        <end position="54"/>
    </location>
</feature>
<name>A0A437AQ44_9MICR</name>
<sequence>MLKTKKKVQSKENKLNKTKTDNKQNKIAKTLEYINESIFCIFISFIILQITPIIKDLLFFRIYIFVKLLNFIFSSKLFLKCKKIRKLFSLLMFYDNILKVGYLILLICINISYVIKIILLYFDRLNRDQVFLFYIFTSVLFIYFIITSHFILQYVQTNSLNSKNIKKYLLHSFLSKLTILNFFYLILITYILYVTRAEPNVFDYYFFFFVLYCHISYNSITFL</sequence>
<feature type="transmembrane region" description="Helical" evidence="1">
    <location>
        <begin position="204"/>
        <end position="222"/>
    </location>
</feature>
<keyword evidence="1" id="KW-0812">Transmembrane</keyword>
<keyword evidence="1" id="KW-1133">Transmembrane helix</keyword>
<dbReference type="Proteomes" id="UP000282876">
    <property type="component" value="Unassembled WGS sequence"/>
</dbReference>
<evidence type="ECO:0000313" key="3">
    <source>
        <dbReference type="Proteomes" id="UP000282876"/>
    </source>
</evidence>
<evidence type="ECO:0000313" key="2">
    <source>
        <dbReference type="EMBL" id="RVD93279.1"/>
    </source>
</evidence>
<feature type="transmembrane region" description="Helical" evidence="1">
    <location>
        <begin position="100"/>
        <end position="119"/>
    </location>
</feature>
<keyword evidence="3" id="KW-1185">Reference proteome</keyword>
<dbReference type="VEuPathDB" id="MicrosporidiaDB:TUBRATIS_001980"/>
<organism evidence="2 3">
    <name type="scientific">Tubulinosema ratisbonensis</name>
    <dbReference type="NCBI Taxonomy" id="291195"/>
    <lineage>
        <taxon>Eukaryota</taxon>
        <taxon>Fungi</taxon>
        <taxon>Fungi incertae sedis</taxon>
        <taxon>Microsporidia</taxon>
        <taxon>Tubulinosematoidea</taxon>
        <taxon>Tubulinosematidae</taxon>
        <taxon>Tubulinosema</taxon>
    </lineage>
</organism>
<accession>A0A437AQ44</accession>
<dbReference type="EMBL" id="RCSS01000058">
    <property type="protein sequence ID" value="RVD93279.1"/>
    <property type="molecule type" value="Genomic_DNA"/>
</dbReference>
<feature type="transmembrane region" description="Helical" evidence="1">
    <location>
        <begin position="131"/>
        <end position="152"/>
    </location>
</feature>
<proteinExistence type="predicted"/>
<keyword evidence="1" id="KW-0472">Membrane</keyword>
<dbReference type="AlphaFoldDB" id="A0A437AQ44"/>
<reference evidence="2 3" key="1">
    <citation type="submission" date="2018-10" db="EMBL/GenBank/DDBJ databases">
        <title>Draft genome sequence of the microsporidian Tubulinosema ratisbonensis.</title>
        <authorList>
            <person name="Polonais V."/>
            <person name="Peyretaillade E."/>
            <person name="Niehus S."/>
            <person name="Wawrzyniak I."/>
            <person name="Franchet A."/>
            <person name="Gaspin C."/>
            <person name="Reichstadt M."/>
            <person name="Belser C."/>
            <person name="Labadie K."/>
            <person name="Delbac F."/>
            <person name="Ferrandon D."/>
        </authorList>
    </citation>
    <scope>NUCLEOTIDE SEQUENCE [LARGE SCALE GENOMIC DNA]</scope>
    <source>
        <strain evidence="2 3">Franzen</strain>
    </source>
</reference>